<protein>
    <submittedName>
        <fullName evidence="2 3">Uncharacterized protein</fullName>
    </submittedName>
</protein>
<reference evidence="2" key="1">
    <citation type="submission" date="2009-11" db="EMBL/GenBank/DDBJ databases">
        <authorList>
            <consortium name="The Broad Institute Genome Sequencing Platform"/>
            <person name="Ward D."/>
            <person name="Feldgarden M."/>
            <person name="Earl A."/>
            <person name="Young S.K."/>
            <person name="Zeng Q."/>
            <person name="Koehrsen M."/>
            <person name="Alvarado L."/>
            <person name="Berlin A."/>
            <person name="Bochicchio J."/>
            <person name="Borenstein D."/>
            <person name="Chapman S.B."/>
            <person name="Chen Z."/>
            <person name="Engels R."/>
            <person name="Freedman E."/>
            <person name="Gellesch M."/>
            <person name="Goldberg J."/>
            <person name="Griggs A."/>
            <person name="Gujja S."/>
            <person name="Heilman E."/>
            <person name="Heiman D."/>
            <person name="Hepburn T."/>
            <person name="Howarth C."/>
            <person name="Jen D."/>
            <person name="Larson L."/>
            <person name="Lewis B."/>
            <person name="Mehta T."/>
            <person name="Park D."/>
            <person name="Pearson M."/>
            <person name="Roberts A."/>
            <person name="Saif S."/>
            <person name="Shea T."/>
            <person name="Shenoy N."/>
            <person name="Sisk P."/>
            <person name="Stolte C."/>
            <person name="Sykes S."/>
            <person name="Thomson T."/>
            <person name="Walk T."/>
            <person name="White J."/>
            <person name="Yandava C."/>
            <person name="Izard J."/>
            <person name="Baranova O.V."/>
            <person name="Blanton J.M."/>
            <person name="Tanner A.C."/>
            <person name="Dewhirst F.E."/>
            <person name="Haas B."/>
            <person name="Nusbaum C."/>
            <person name="Birren B."/>
        </authorList>
    </citation>
    <scope>NUCLEOTIDE SEQUENCE [LARGE SCALE GENOMIC DNA]</scope>
    <source>
        <strain evidence="2">1-1 BBBD Race 1</strain>
    </source>
</reference>
<dbReference type="VEuPathDB" id="FungiDB:PTTG_26395"/>
<feature type="coiled-coil region" evidence="1">
    <location>
        <begin position="184"/>
        <end position="211"/>
    </location>
</feature>
<evidence type="ECO:0000313" key="4">
    <source>
        <dbReference type="Proteomes" id="UP000005240"/>
    </source>
</evidence>
<evidence type="ECO:0000256" key="1">
    <source>
        <dbReference type="SAM" id="Coils"/>
    </source>
</evidence>
<dbReference type="Proteomes" id="UP000005240">
    <property type="component" value="Unassembled WGS sequence"/>
</dbReference>
<reference evidence="2" key="2">
    <citation type="submission" date="2016-05" db="EMBL/GenBank/DDBJ databases">
        <title>Comparative analysis highlights variable genome content of wheat rusts and divergence of the mating loci.</title>
        <authorList>
            <person name="Cuomo C.A."/>
            <person name="Bakkeren G."/>
            <person name="Szabo L."/>
            <person name="Khalil H."/>
            <person name="Joly D."/>
            <person name="Goldberg J."/>
            <person name="Young S."/>
            <person name="Zeng Q."/>
            <person name="Fellers J."/>
        </authorList>
    </citation>
    <scope>NUCLEOTIDE SEQUENCE [LARGE SCALE GENOMIC DNA]</scope>
    <source>
        <strain evidence="2">1-1 BBBD Race 1</strain>
    </source>
</reference>
<reference evidence="3 4" key="3">
    <citation type="journal article" date="2017" name="G3 (Bethesda)">
        <title>Comparative analysis highlights variable genome content of wheat rusts and divergence of the mating loci.</title>
        <authorList>
            <person name="Cuomo C.A."/>
            <person name="Bakkeren G."/>
            <person name="Khalil H.B."/>
            <person name="Panwar V."/>
            <person name="Joly D."/>
            <person name="Linning R."/>
            <person name="Sakthikumar S."/>
            <person name="Song X."/>
            <person name="Adiconis X."/>
            <person name="Fan L."/>
            <person name="Goldberg J.M."/>
            <person name="Levin J.Z."/>
            <person name="Young S."/>
            <person name="Zeng Q."/>
            <person name="Anikster Y."/>
            <person name="Bruce M."/>
            <person name="Wang M."/>
            <person name="Yin C."/>
            <person name="McCallum B."/>
            <person name="Szabo L.J."/>
            <person name="Hulbert S."/>
            <person name="Chen X."/>
            <person name="Fellers J.P."/>
        </authorList>
    </citation>
    <scope>NUCLEOTIDE SEQUENCE</scope>
    <source>
        <strain evidence="3">isolate 1-1 / race 1 (BBBD)</strain>
        <strain evidence="4">Isolate 1-1 / race 1 (BBBD)</strain>
    </source>
</reference>
<dbReference type="OrthoDB" id="2504536at2759"/>
<sequence>MQKCQSLKRFTTLAVLITISLGFFINATKGAMFPKASDMAKSTVTDGSALSPCAQQIFKSKPEITPRTHLKDSKSGYDKLYAKIQESIKEGNVIHVEDGESDDLWQNILGILRGVVPKKVFLHGGYWKLRKECARIMWKYFQDRFNIKMPEIMTLHANTIGSFTDFDRAEGPMLVKDQIENLRAASLDLNTKEYRDELKKAEESLRKTLKENKFTTIFLKTAPAGLVDILKKFEKKVAIIWTGPVERIPDPSSWLIKYNYLQAPEEGDRLLAMGVPIIITSPWIANARMNAIVDKQSMKKYRNLLPQGSMFVPTDTTFHGFDNLETIQLHENRIFSNYIFALADALQDKMEQMDKNAEKAKDDKLVEISNNLYLNKADRKKEIEAAESNYLYATRLPRRWKELKKGNRIYKIFREFCPVDQAIQVVSDPHLKDSVREVVEVGMKRPNRDPKEKKIHVWPESGTGIFIISQMFTHELERQIQFVIDWMDKGKEEKIDLQTPLELSTLFELRQKWGYPSSAK</sequence>
<accession>A0A180GVQ5</accession>
<evidence type="ECO:0000313" key="2">
    <source>
        <dbReference type="EMBL" id="OAV96449.1"/>
    </source>
</evidence>
<name>A0A180GVQ5_PUCT1</name>
<dbReference type="AlphaFoldDB" id="A0A180GVQ5"/>
<gene>
    <name evidence="2" type="ORF">PTTG_26395</name>
</gene>
<keyword evidence="4" id="KW-1185">Reference proteome</keyword>
<reference evidence="3" key="4">
    <citation type="submission" date="2025-05" db="UniProtKB">
        <authorList>
            <consortium name="EnsemblFungi"/>
        </authorList>
    </citation>
    <scope>IDENTIFICATION</scope>
    <source>
        <strain evidence="3">isolate 1-1 / race 1 (BBBD)</strain>
    </source>
</reference>
<proteinExistence type="predicted"/>
<organism evidence="2">
    <name type="scientific">Puccinia triticina (isolate 1-1 / race 1 (BBBD))</name>
    <name type="common">Brown leaf rust fungus</name>
    <dbReference type="NCBI Taxonomy" id="630390"/>
    <lineage>
        <taxon>Eukaryota</taxon>
        <taxon>Fungi</taxon>
        <taxon>Dikarya</taxon>
        <taxon>Basidiomycota</taxon>
        <taxon>Pucciniomycotina</taxon>
        <taxon>Pucciniomycetes</taxon>
        <taxon>Pucciniales</taxon>
        <taxon>Pucciniaceae</taxon>
        <taxon>Puccinia</taxon>
    </lineage>
</organism>
<evidence type="ECO:0000313" key="3">
    <source>
        <dbReference type="EnsemblFungi" id="PTTG_26395-t43_1-p1"/>
    </source>
</evidence>
<dbReference type="EnsemblFungi" id="PTTG_26395-t43_1">
    <property type="protein sequence ID" value="PTTG_26395-t43_1-p1"/>
    <property type="gene ID" value="PTTG_26395"/>
</dbReference>
<keyword evidence="1" id="KW-0175">Coiled coil</keyword>
<dbReference type="EMBL" id="ADAS02000020">
    <property type="protein sequence ID" value="OAV96449.1"/>
    <property type="molecule type" value="Genomic_DNA"/>
</dbReference>